<dbReference type="EMBL" id="AWGJ01000013">
    <property type="protein sequence ID" value="ODN73560.1"/>
    <property type="molecule type" value="Genomic_DNA"/>
</dbReference>
<dbReference type="GeneID" id="30159369"/>
<reference evidence="1 2" key="1">
    <citation type="submission" date="2016-06" db="EMBL/GenBank/DDBJ databases">
        <title>Evolution of pathogenesis and genome organization in the Tremellales.</title>
        <authorList>
            <person name="Cuomo C."/>
            <person name="Litvintseva A."/>
            <person name="Heitman J."/>
            <person name="Chen Y."/>
            <person name="Sun S."/>
            <person name="Springer D."/>
            <person name="Dromer F."/>
            <person name="Young S."/>
            <person name="Zeng Q."/>
            <person name="Chapman S."/>
            <person name="Gujja S."/>
            <person name="Saif S."/>
            <person name="Birren B."/>
        </authorList>
    </citation>
    <scope>NUCLEOTIDE SEQUENCE [LARGE SCALE GENOMIC DNA]</scope>
    <source>
        <strain evidence="1 2">CBS 6039</strain>
    </source>
</reference>
<keyword evidence="2" id="KW-1185">Reference proteome</keyword>
<accession>A0A1E3HB42</accession>
<organism evidence="1 2">
    <name type="scientific">Cryptococcus amylolentus CBS 6039</name>
    <dbReference type="NCBI Taxonomy" id="1295533"/>
    <lineage>
        <taxon>Eukaryota</taxon>
        <taxon>Fungi</taxon>
        <taxon>Dikarya</taxon>
        <taxon>Basidiomycota</taxon>
        <taxon>Agaricomycotina</taxon>
        <taxon>Tremellomycetes</taxon>
        <taxon>Tremellales</taxon>
        <taxon>Cryptococcaceae</taxon>
        <taxon>Cryptococcus</taxon>
    </lineage>
</organism>
<evidence type="ECO:0000313" key="2">
    <source>
        <dbReference type="Proteomes" id="UP000094065"/>
    </source>
</evidence>
<name>A0A1E3HB42_9TREE</name>
<dbReference type="AlphaFoldDB" id="A0A1E3HB42"/>
<comment type="caution">
    <text evidence="1">The sequence shown here is derived from an EMBL/GenBank/DDBJ whole genome shotgun (WGS) entry which is preliminary data.</text>
</comment>
<evidence type="ECO:0000313" key="1">
    <source>
        <dbReference type="EMBL" id="ODN73560.1"/>
    </source>
</evidence>
<protein>
    <submittedName>
        <fullName evidence="1">Uncharacterized protein</fullName>
    </submittedName>
</protein>
<proteinExistence type="predicted"/>
<dbReference type="STRING" id="1295533.A0A1E3HB42"/>
<sequence>MYHPFGPLPVPDFTPPMRHIMAGFVPDAMDFTSLEESPRSKATGSSIDVLAETKREGISIIKDPGPNSRLLAALGHHLPAHIRASKHITGLMSWKQALDEMDDESKDAVPVFIEQDLSDRMTETFWVYANLVLKSKVLNKNLRGVWQSCKSKKGGAASWGFVRKADARFRHSPRPPYPASPEATPILREEYNDFWRRRQSREK</sequence>
<dbReference type="Proteomes" id="UP000094065">
    <property type="component" value="Unassembled WGS sequence"/>
</dbReference>
<dbReference type="RefSeq" id="XP_018989472.1">
    <property type="nucleotide sequence ID" value="XM_019142901.1"/>
</dbReference>
<gene>
    <name evidence="1" type="ORF">L202_08060</name>
</gene>